<organism evidence="1">
    <name type="scientific">Rouxiella sp. WC2420</name>
    <dbReference type="NCBI Taxonomy" id="3234145"/>
    <lineage>
        <taxon>Bacteria</taxon>
        <taxon>Pseudomonadati</taxon>
        <taxon>Pseudomonadota</taxon>
        <taxon>Gammaproteobacteria</taxon>
        <taxon>Enterobacterales</taxon>
        <taxon>Yersiniaceae</taxon>
        <taxon>Rouxiella</taxon>
    </lineage>
</organism>
<name>A0AB39VKG8_9GAMM</name>
<dbReference type="EMBL" id="CP165628">
    <property type="protein sequence ID" value="XDU70469.1"/>
    <property type="molecule type" value="Genomic_DNA"/>
</dbReference>
<dbReference type="RefSeq" id="WP_369788002.1">
    <property type="nucleotide sequence ID" value="NZ_CP165628.1"/>
</dbReference>
<evidence type="ECO:0000313" key="1">
    <source>
        <dbReference type="EMBL" id="XDU70469.1"/>
    </source>
</evidence>
<gene>
    <name evidence="1" type="ORF">AB3G37_12785</name>
</gene>
<reference evidence="1" key="1">
    <citation type="submission" date="2024-07" db="EMBL/GenBank/DDBJ databases">
        <authorList>
            <person name="Biller S.J."/>
        </authorList>
    </citation>
    <scope>NUCLEOTIDE SEQUENCE</scope>
    <source>
        <strain evidence="1">WC2420</strain>
    </source>
</reference>
<protein>
    <recommendedName>
        <fullName evidence="2">Secreted protein</fullName>
    </recommendedName>
</protein>
<sequence>MLKLLYLSCVLTAEVILSTISRRYYRKYLNYFFNYKFRLPFKPSKTIFIPHGHRWEMLSIKYLGAMAPSGRAYPSTYVVARCKGCGTRKHKVFYNSHLNKSQCRRWL</sequence>
<accession>A0AB39VKG8</accession>
<evidence type="ECO:0008006" key="2">
    <source>
        <dbReference type="Google" id="ProtNLM"/>
    </source>
</evidence>
<dbReference type="AlphaFoldDB" id="A0AB39VKG8"/>
<proteinExistence type="predicted"/>